<keyword evidence="4 7" id="KW-0573">Peptidoglycan synthesis</keyword>
<dbReference type="InterPro" id="IPR035911">
    <property type="entry name" value="MurE/MurF_N"/>
</dbReference>
<dbReference type="NCBIfam" id="NF001123">
    <property type="entry name" value="PRK00139.1-1"/>
    <property type="match status" value="1"/>
</dbReference>
<dbReference type="SUPFAM" id="SSF63418">
    <property type="entry name" value="MurE/MurF N-terminal domain"/>
    <property type="match status" value="1"/>
</dbReference>
<protein>
    <recommendedName>
        <fullName evidence="7">UDP-N-acetylmuramoyl-L-alanyl-D-glutamate--2,6-diaminopimelate ligase</fullName>
        <ecNumber evidence="7">6.3.2.13</ecNumber>
    </recommendedName>
    <alternativeName>
        <fullName evidence="7">Meso-A2pm-adding enzyme</fullName>
    </alternativeName>
    <alternativeName>
        <fullName evidence="7">Meso-diaminopimelate-adding enzyme</fullName>
    </alternativeName>
    <alternativeName>
        <fullName evidence="7">UDP-MurNAc-L-Ala-D-Glu:meso-diaminopimelate ligase</fullName>
    </alternativeName>
    <alternativeName>
        <fullName evidence="7">UDP-MurNAc-tripeptide synthetase</fullName>
    </alternativeName>
    <alternativeName>
        <fullName evidence="7">UDP-N-acetylmuramyl-tripeptide synthetase</fullName>
    </alternativeName>
</protein>
<comment type="cofactor">
    <cofactor evidence="7">
        <name>Mg(2+)</name>
        <dbReference type="ChEBI" id="CHEBI:18420"/>
    </cofactor>
</comment>
<feature type="binding site" evidence="7">
    <location>
        <begin position="113"/>
        <end position="119"/>
    </location>
    <ligand>
        <name>ATP</name>
        <dbReference type="ChEBI" id="CHEBI:30616"/>
    </ligand>
</feature>
<comment type="PTM">
    <text evidence="7">Carboxylation is probably crucial for Mg(2+) binding and, consequently, for the gamma-phosphate positioning of ATP.</text>
</comment>
<reference evidence="12 13" key="1">
    <citation type="journal article" date="2014" name="Int. J. Syst. Evol. Microbiol.">
        <title>Complete genome sequence of Corynebacterium casei LMG S-19264T (=DSM 44701T), isolated from a smear-ripened cheese.</title>
        <authorList>
            <consortium name="US DOE Joint Genome Institute (JGI-PGF)"/>
            <person name="Walter F."/>
            <person name="Albersmeier A."/>
            <person name="Kalinowski J."/>
            <person name="Ruckert C."/>
        </authorList>
    </citation>
    <scope>NUCLEOTIDE SEQUENCE [LARGE SCALE GENOMIC DNA]</scope>
    <source>
        <strain evidence="12 13">NBRC 112785</strain>
    </source>
</reference>
<proteinExistence type="inferred from homology"/>
<evidence type="ECO:0000256" key="1">
    <source>
        <dbReference type="ARBA" id="ARBA00005898"/>
    </source>
</evidence>
<keyword evidence="7" id="KW-0436">Ligase</keyword>
<comment type="similarity">
    <text evidence="1 7">Belongs to the MurCDEF family. MurE subfamily.</text>
</comment>
<keyword evidence="5 7" id="KW-0131">Cell cycle</keyword>
<dbReference type="Gene3D" id="3.90.190.20">
    <property type="entry name" value="Mur ligase, C-terminal domain"/>
    <property type="match status" value="1"/>
</dbReference>
<feature type="short sequence motif" description="Meso-diaminopimelate recognition motif" evidence="7">
    <location>
        <begin position="405"/>
        <end position="408"/>
    </location>
</feature>
<evidence type="ECO:0000259" key="11">
    <source>
        <dbReference type="Pfam" id="PF08245"/>
    </source>
</evidence>
<evidence type="ECO:0000256" key="4">
    <source>
        <dbReference type="ARBA" id="ARBA00022984"/>
    </source>
</evidence>
<dbReference type="HAMAP" id="MF_00208">
    <property type="entry name" value="MurE"/>
    <property type="match status" value="1"/>
</dbReference>
<evidence type="ECO:0000256" key="3">
    <source>
        <dbReference type="ARBA" id="ARBA00022960"/>
    </source>
</evidence>
<dbReference type="Pfam" id="PF01225">
    <property type="entry name" value="Mur_ligase"/>
    <property type="match status" value="1"/>
</dbReference>
<dbReference type="PANTHER" id="PTHR23135:SF4">
    <property type="entry name" value="UDP-N-ACETYLMURAMOYL-L-ALANYL-D-GLUTAMATE--2,6-DIAMINOPIMELATE LIGASE MURE HOMOLOG, CHLOROPLASTIC"/>
    <property type="match status" value="1"/>
</dbReference>
<keyword evidence="6 7" id="KW-0961">Cell wall biogenesis/degradation</keyword>
<dbReference type="Proteomes" id="UP001157439">
    <property type="component" value="Unassembled WGS sequence"/>
</dbReference>
<name>A0AA37TM99_9GAMM</name>
<dbReference type="Pfam" id="PF02875">
    <property type="entry name" value="Mur_ligase_C"/>
    <property type="match status" value="1"/>
</dbReference>
<accession>A0AA37TM99</accession>
<feature type="binding site" evidence="7">
    <location>
        <position position="25"/>
    </location>
    <ligand>
        <name>UDP-N-acetyl-alpha-D-muramoyl-L-alanyl-D-glutamate</name>
        <dbReference type="ChEBI" id="CHEBI:83900"/>
    </ligand>
</feature>
<dbReference type="AlphaFoldDB" id="A0AA37TM99"/>
<dbReference type="InterPro" id="IPR013221">
    <property type="entry name" value="Mur_ligase_cen"/>
</dbReference>
<dbReference type="Gene3D" id="3.40.1190.10">
    <property type="entry name" value="Mur-like, catalytic domain"/>
    <property type="match status" value="1"/>
</dbReference>
<dbReference type="InterPro" id="IPR036565">
    <property type="entry name" value="Mur-like_cat_sf"/>
</dbReference>
<evidence type="ECO:0000256" key="6">
    <source>
        <dbReference type="ARBA" id="ARBA00023316"/>
    </source>
</evidence>
<dbReference type="Gene3D" id="3.40.1390.10">
    <property type="entry name" value="MurE/MurF, N-terminal domain"/>
    <property type="match status" value="1"/>
</dbReference>
<dbReference type="SUPFAM" id="SSF53623">
    <property type="entry name" value="MurD-like peptide ligases, catalytic domain"/>
    <property type="match status" value="1"/>
</dbReference>
<dbReference type="EMBL" id="BSPO01000001">
    <property type="protein sequence ID" value="GLS82193.1"/>
    <property type="molecule type" value="Genomic_DNA"/>
</dbReference>
<keyword evidence="7" id="KW-0067">ATP-binding</keyword>
<comment type="caution">
    <text evidence="7">Lacks conserved residue(s) required for the propagation of feature annotation.</text>
</comment>
<feature type="binding site" evidence="7">
    <location>
        <position position="182"/>
    </location>
    <ligand>
        <name>UDP-N-acetyl-alpha-D-muramoyl-L-alanyl-D-glutamate</name>
        <dbReference type="ChEBI" id="CHEBI:83900"/>
    </ligand>
</feature>
<evidence type="ECO:0000256" key="5">
    <source>
        <dbReference type="ARBA" id="ARBA00023306"/>
    </source>
</evidence>
<feature type="binding site" evidence="7">
    <location>
        <position position="27"/>
    </location>
    <ligand>
        <name>UDP-N-acetyl-alpha-D-muramoyl-L-alanyl-D-glutamate</name>
        <dbReference type="ChEBI" id="CHEBI:83900"/>
    </ligand>
</feature>
<keyword evidence="13" id="KW-1185">Reference proteome</keyword>
<keyword evidence="3 7" id="KW-0133">Cell shape</keyword>
<feature type="domain" description="Mur ligase central" evidence="11">
    <location>
        <begin position="111"/>
        <end position="309"/>
    </location>
</feature>
<dbReference type="GO" id="GO:0008765">
    <property type="term" value="F:UDP-N-acetylmuramoylalanyl-D-glutamate-2,6-diaminopimelate ligase activity"/>
    <property type="evidence" value="ECO:0007669"/>
    <property type="project" value="UniProtKB-UniRule"/>
</dbReference>
<feature type="domain" description="Mur ligase N-terminal catalytic" evidence="9">
    <location>
        <begin position="21"/>
        <end position="99"/>
    </location>
</feature>
<evidence type="ECO:0000313" key="12">
    <source>
        <dbReference type="EMBL" id="GLS82193.1"/>
    </source>
</evidence>
<feature type="binding site" evidence="7">
    <location>
        <position position="154"/>
    </location>
    <ligand>
        <name>UDP-N-acetyl-alpha-D-muramoyl-L-alanyl-D-glutamate</name>
        <dbReference type="ChEBI" id="CHEBI:83900"/>
    </ligand>
</feature>
<comment type="pathway">
    <text evidence="7 8">Cell wall biogenesis; peptidoglycan biosynthesis.</text>
</comment>
<evidence type="ECO:0000256" key="8">
    <source>
        <dbReference type="RuleBase" id="RU004135"/>
    </source>
</evidence>
<gene>
    <name evidence="7 12" type="primary">murE</name>
    <name evidence="12" type="ORF">GCM10007894_01700</name>
</gene>
<comment type="function">
    <text evidence="7">Catalyzes the addition of meso-diaminopimelic acid to the nucleotide precursor UDP-N-acetylmuramoyl-L-alanyl-D-glutamate (UMAG) in the biosynthesis of bacterial cell-wall peptidoglycan.</text>
</comment>
<dbReference type="InterPro" id="IPR036615">
    <property type="entry name" value="Mur_ligase_C_dom_sf"/>
</dbReference>
<keyword evidence="2 7" id="KW-0132">Cell division</keyword>
<dbReference type="InterPro" id="IPR005761">
    <property type="entry name" value="UDP-N-AcMur-Glu-dNH2Pim_ligase"/>
</dbReference>
<dbReference type="GO" id="GO:0005524">
    <property type="term" value="F:ATP binding"/>
    <property type="evidence" value="ECO:0007669"/>
    <property type="project" value="UniProtKB-UniRule"/>
</dbReference>
<dbReference type="GO" id="GO:0071555">
    <property type="term" value="P:cell wall organization"/>
    <property type="evidence" value="ECO:0007669"/>
    <property type="project" value="UniProtKB-KW"/>
</dbReference>
<evidence type="ECO:0000259" key="9">
    <source>
        <dbReference type="Pfam" id="PF01225"/>
    </source>
</evidence>
<feature type="binding site" evidence="7">
    <location>
        <position position="381"/>
    </location>
    <ligand>
        <name>meso-2,6-diaminopimelate</name>
        <dbReference type="ChEBI" id="CHEBI:57791"/>
    </ligand>
</feature>
<dbReference type="InterPro" id="IPR000713">
    <property type="entry name" value="Mur_ligase_N"/>
</dbReference>
<dbReference type="Pfam" id="PF08245">
    <property type="entry name" value="Mur_ligase_M"/>
    <property type="match status" value="1"/>
</dbReference>
<dbReference type="SUPFAM" id="SSF53244">
    <property type="entry name" value="MurD-like peptide ligases, peptide-binding domain"/>
    <property type="match status" value="1"/>
</dbReference>
<dbReference type="GO" id="GO:0009252">
    <property type="term" value="P:peptidoglycan biosynthetic process"/>
    <property type="evidence" value="ECO:0007669"/>
    <property type="project" value="UniProtKB-UniRule"/>
</dbReference>
<comment type="caution">
    <text evidence="12">The sequence shown here is derived from an EMBL/GenBank/DDBJ whole genome shotgun (WGS) entry which is preliminary data.</text>
</comment>
<dbReference type="PANTHER" id="PTHR23135">
    <property type="entry name" value="MUR LIGASE FAMILY MEMBER"/>
    <property type="match status" value="1"/>
</dbReference>
<dbReference type="GO" id="GO:0000287">
    <property type="term" value="F:magnesium ion binding"/>
    <property type="evidence" value="ECO:0007669"/>
    <property type="project" value="UniProtKB-UniRule"/>
</dbReference>
<comment type="catalytic activity">
    <reaction evidence="7">
        <text>UDP-N-acetyl-alpha-D-muramoyl-L-alanyl-D-glutamate + meso-2,6-diaminopimelate + ATP = UDP-N-acetyl-alpha-D-muramoyl-L-alanyl-gamma-D-glutamyl-meso-2,6-diaminopimelate + ADP + phosphate + H(+)</text>
        <dbReference type="Rhea" id="RHEA:23676"/>
        <dbReference type="ChEBI" id="CHEBI:15378"/>
        <dbReference type="ChEBI" id="CHEBI:30616"/>
        <dbReference type="ChEBI" id="CHEBI:43474"/>
        <dbReference type="ChEBI" id="CHEBI:57791"/>
        <dbReference type="ChEBI" id="CHEBI:83900"/>
        <dbReference type="ChEBI" id="CHEBI:83905"/>
        <dbReference type="ChEBI" id="CHEBI:456216"/>
        <dbReference type="EC" id="6.3.2.13"/>
    </reaction>
</comment>
<dbReference type="EC" id="6.3.2.13" evidence="7"/>
<comment type="subcellular location">
    <subcellularLocation>
        <location evidence="7 8">Cytoplasm</location>
    </subcellularLocation>
</comment>
<evidence type="ECO:0000313" key="13">
    <source>
        <dbReference type="Proteomes" id="UP001157439"/>
    </source>
</evidence>
<keyword evidence="7" id="KW-0963">Cytoplasm</keyword>
<organism evidence="12 13">
    <name type="scientific">Paraferrimonas haliotis</name>
    <dbReference type="NCBI Taxonomy" id="2013866"/>
    <lineage>
        <taxon>Bacteria</taxon>
        <taxon>Pseudomonadati</taxon>
        <taxon>Pseudomonadota</taxon>
        <taxon>Gammaproteobacteria</taxon>
        <taxon>Alteromonadales</taxon>
        <taxon>Ferrimonadaceae</taxon>
        <taxon>Paraferrimonas</taxon>
    </lineage>
</organism>
<feature type="binding site" evidence="7">
    <location>
        <position position="188"/>
    </location>
    <ligand>
        <name>UDP-N-acetyl-alpha-D-muramoyl-L-alanyl-D-glutamate</name>
        <dbReference type="ChEBI" id="CHEBI:83900"/>
    </ligand>
</feature>
<dbReference type="GO" id="GO:0051301">
    <property type="term" value="P:cell division"/>
    <property type="evidence" value="ECO:0007669"/>
    <property type="project" value="UniProtKB-KW"/>
</dbReference>
<evidence type="ECO:0000256" key="2">
    <source>
        <dbReference type="ARBA" id="ARBA00022618"/>
    </source>
</evidence>
<feature type="binding site" evidence="7">
    <location>
        <begin position="405"/>
        <end position="408"/>
    </location>
    <ligand>
        <name>meso-2,6-diaminopimelate</name>
        <dbReference type="ChEBI" id="CHEBI:57791"/>
    </ligand>
</feature>
<keyword evidence="7" id="KW-0547">Nucleotide-binding</keyword>
<dbReference type="GO" id="GO:0008360">
    <property type="term" value="P:regulation of cell shape"/>
    <property type="evidence" value="ECO:0007669"/>
    <property type="project" value="UniProtKB-KW"/>
</dbReference>
<feature type="binding site" evidence="7">
    <location>
        <begin position="155"/>
        <end position="156"/>
    </location>
    <ligand>
        <name>UDP-N-acetyl-alpha-D-muramoyl-L-alanyl-D-glutamate</name>
        <dbReference type="ChEBI" id="CHEBI:83900"/>
    </ligand>
</feature>
<dbReference type="NCBIfam" id="TIGR01085">
    <property type="entry name" value="murE"/>
    <property type="match status" value="1"/>
</dbReference>
<feature type="binding site" evidence="7">
    <location>
        <position position="190"/>
    </location>
    <ligand>
        <name>UDP-N-acetyl-alpha-D-muramoyl-L-alanyl-D-glutamate</name>
        <dbReference type="ChEBI" id="CHEBI:83900"/>
    </ligand>
</feature>
<dbReference type="NCBIfam" id="NF001126">
    <property type="entry name" value="PRK00139.1-4"/>
    <property type="match status" value="1"/>
</dbReference>
<sequence length="489" mass="53663">MTLIRDLLAPWFHYAGPESFNNLQLDSRAVTEGDLFIAIPGHAVDGRRYIDAAITNGAAAVLCHSDDAKQHGVIEQRQVPVIFVSELSSQLAAIARQAYPFDGAKTQLIGVTGTNGKTSVSQLMAQLSSLLNEPAAVLGTIGNGMWGHLQDSVNTTSDPITTARQLNEFQQAKARLVSMEVSSHGLVQGRVATLPFSVAVFTNLSRDHLDYHGDMRNYALAKRRLFEFRKLKHRLFNIDDHIGLTWKNEFADQAHSYSIKTDADYQACNVRYSDDGVNAELVTAQGRYSLYSPLLGPFNLSNLIAALAALHLAGYELADLVSACAHIQPINGRMERFAAHNSATAVVDYAHTPDAIEHALQALRPHTKGKLWCVFGCGGDRDKGKRPLMAKAAEQNADVLVLTEDNPRSESVAEILRQMQQGLTQPQAAQLIPQRKAAIRYALTHAAADDLVLIAGKGHETYQEVLGQKYDYDERAFVRQVLQEQGEAL</sequence>
<feature type="domain" description="Mur ligase C-terminal" evidence="10">
    <location>
        <begin position="332"/>
        <end position="458"/>
    </location>
</feature>
<feature type="binding site" evidence="7">
    <location>
        <position position="460"/>
    </location>
    <ligand>
        <name>meso-2,6-diaminopimelate</name>
        <dbReference type="ChEBI" id="CHEBI:57791"/>
    </ligand>
</feature>
<evidence type="ECO:0000259" key="10">
    <source>
        <dbReference type="Pfam" id="PF02875"/>
    </source>
</evidence>
<feature type="modified residue" description="N6-carboxylysine" evidence="7">
    <location>
        <position position="222"/>
    </location>
</feature>
<dbReference type="RefSeq" id="WP_095497748.1">
    <property type="nucleotide sequence ID" value="NZ_BSPO01000001.1"/>
</dbReference>
<dbReference type="InterPro" id="IPR004101">
    <property type="entry name" value="Mur_ligase_C"/>
</dbReference>
<feature type="binding site" evidence="7">
    <location>
        <position position="456"/>
    </location>
    <ligand>
        <name>meso-2,6-diaminopimelate</name>
        <dbReference type="ChEBI" id="CHEBI:57791"/>
    </ligand>
</feature>
<keyword evidence="7" id="KW-0460">Magnesium</keyword>
<dbReference type="GO" id="GO:0005737">
    <property type="term" value="C:cytoplasm"/>
    <property type="evidence" value="ECO:0007669"/>
    <property type="project" value="UniProtKB-SubCell"/>
</dbReference>
<evidence type="ECO:0000256" key="7">
    <source>
        <dbReference type="HAMAP-Rule" id="MF_00208"/>
    </source>
</evidence>